<evidence type="ECO:0000256" key="5">
    <source>
        <dbReference type="PROSITE-ProRule" id="PRU00309"/>
    </source>
</evidence>
<dbReference type="Gene3D" id="6.20.210.20">
    <property type="entry name" value="THAP domain"/>
    <property type="match status" value="1"/>
</dbReference>
<dbReference type="InterPro" id="IPR026516">
    <property type="entry name" value="THAP1/10"/>
</dbReference>
<evidence type="ECO:0000313" key="8">
    <source>
        <dbReference type="RefSeq" id="XP_022297315.1"/>
    </source>
</evidence>
<evidence type="ECO:0000256" key="2">
    <source>
        <dbReference type="ARBA" id="ARBA00022771"/>
    </source>
</evidence>
<dbReference type="OrthoDB" id="6144846at2759"/>
<dbReference type="Pfam" id="PF05485">
    <property type="entry name" value="THAP"/>
    <property type="match status" value="1"/>
</dbReference>
<dbReference type="Proteomes" id="UP000694844">
    <property type="component" value="Chromosome 10"/>
</dbReference>
<evidence type="ECO:0000313" key="9">
    <source>
        <dbReference type="RefSeq" id="XP_022311417.1"/>
    </source>
</evidence>
<feature type="domain" description="THAP-type" evidence="6">
    <location>
        <begin position="1"/>
        <end position="95"/>
    </location>
</feature>
<dbReference type="PROSITE" id="PS50950">
    <property type="entry name" value="ZF_THAP"/>
    <property type="match status" value="1"/>
</dbReference>
<evidence type="ECO:0000256" key="4">
    <source>
        <dbReference type="ARBA" id="ARBA00023125"/>
    </source>
</evidence>
<evidence type="ECO:0000256" key="3">
    <source>
        <dbReference type="ARBA" id="ARBA00022833"/>
    </source>
</evidence>
<dbReference type="SMART" id="SM00692">
    <property type="entry name" value="DM3"/>
    <property type="match status" value="1"/>
</dbReference>
<dbReference type="GeneID" id="111106786"/>
<dbReference type="PANTHER" id="PTHR46600:SF11">
    <property type="entry name" value="THAP DOMAIN-CONTAINING PROTEIN 10"/>
    <property type="match status" value="1"/>
</dbReference>
<evidence type="ECO:0000313" key="7">
    <source>
        <dbReference type="Proteomes" id="UP000694844"/>
    </source>
</evidence>
<keyword evidence="2 5" id="KW-0863">Zinc-finger</keyword>
<dbReference type="PANTHER" id="PTHR46600">
    <property type="entry name" value="THAP DOMAIN-CONTAINING"/>
    <property type="match status" value="1"/>
</dbReference>
<dbReference type="KEGG" id="cvn:111116719"/>
<sequence length="131" mass="15021">MSATSKGRMCVVAGCSKRQSDGVSVHMFPKDDRQRAAWIRFVKLTRADWTGPSQYTVICSNHFNPECYEKQCTLMVEFGIPTKKRLVPGSIPSIYPKRKREDLNEAFLESPSRPERMVVAKLEKKRVSILR</sequence>
<keyword evidence="7" id="KW-1185">Reference proteome</keyword>
<dbReference type="RefSeq" id="XP_022311417.1">
    <property type="nucleotide sequence ID" value="XM_022455709.1"/>
</dbReference>
<gene>
    <name evidence="8" type="primary">LOC111106786</name>
    <name evidence="9" type="synonym">LOC111116719</name>
</gene>
<dbReference type="Proteomes" id="UP000694844">
    <property type="component" value="Chromosome 8"/>
</dbReference>
<name>A0A8B8B1M9_CRAVI</name>
<dbReference type="GO" id="GO:0043565">
    <property type="term" value="F:sequence-specific DNA binding"/>
    <property type="evidence" value="ECO:0007669"/>
    <property type="project" value="InterPro"/>
</dbReference>
<dbReference type="InterPro" id="IPR006612">
    <property type="entry name" value="THAP_Znf"/>
</dbReference>
<dbReference type="GO" id="GO:0008270">
    <property type="term" value="F:zinc ion binding"/>
    <property type="evidence" value="ECO:0007669"/>
    <property type="project" value="UniProtKB-KW"/>
</dbReference>
<keyword evidence="3" id="KW-0862">Zinc</keyword>
<reference evidence="8 9" key="1">
    <citation type="submission" date="2025-04" db="UniProtKB">
        <authorList>
            <consortium name="RefSeq"/>
        </authorList>
    </citation>
    <scope>IDENTIFICATION</scope>
    <source>
        <tissue evidence="8 9">Whole sample</tissue>
    </source>
</reference>
<dbReference type="SUPFAM" id="SSF57716">
    <property type="entry name" value="Glucocorticoid receptor-like (DNA-binding domain)"/>
    <property type="match status" value="1"/>
</dbReference>
<evidence type="ECO:0000256" key="1">
    <source>
        <dbReference type="ARBA" id="ARBA00022723"/>
    </source>
</evidence>
<dbReference type="InterPro" id="IPR038441">
    <property type="entry name" value="THAP_Znf_sf"/>
</dbReference>
<protein>
    <submittedName>
        <fullName evidence="8 9">THAP domain-containing protein 10-like</fullName>
    </submittedName>
</protein>
<keyword evidence="4 5" id="KW-0238">DNA-binding</keyword>
<dbReference type="AlphaFoldDB" id="A0A8B8B1M9"/>
<evidence type="ECO:0000259" key="6">
    <source>
        <dbReference type="PROSITE" id="PS50950"/>
    </source>
</evidence>
<dbReference type="RefSeq" id="XP_022297315.1">
    <property type="nucleotide sequence ID" value="XM_022441607.1"/>
</dbReference>
<proteinExistence type="predicted"/>
<keyword evidence="1" id="KW-0479">Metal-binding</keyword>
<dbReference type="KEGG" id="cvn:111106786"/>
<accession>A0A8B8B1M9</accession>
<organism evidence="7 8">
    <name type="scientific">Crassostrea virginica</name>
    <name type="common">Eastern oyster</name>
    <dbReference type="NCBI Taxonomy" id="6565"/>
    <lineage>
        <taxon>Eukaryota</taxon>
        <taxon>Metazoa</taxon>
        <taxon>Spiralia</taxon>
        <taxon>Lophotrochozoa</taxon>
        <taxon>Mollusca</taxon>
        <taxon>Bivalvia</taxon>
        <taxon>Autobranchia</taxon>
        <taxon>Pteriomorphia</taxon>
        <taxon>Ostreida</taxon>
        <taxon>Ostreoidea</taxon>
        <taxon>Ostreidae</taxon>
        <taxon>Crassostrea</taxon>
    </lineage>
</organism>
<dbReference type="SMART" id="SM00980">
    <property type="entry name" value="THAP"/>
    <property type="match status" value="1"/>
</dbReference>